<dbReference type="PANTHER" id="PTHR13812:SF19">
    <property type="entry name" value="KETIMINE REDUCTASE MU-CRYSTALLIN"/>
    <property type="match status" value="1"/>
</dbReference>
<dbReference type="OrthoDB" id="9809203at2"/>
<dbReference type="Gene3D" id="3.30.1780.10">
    <property type="entry name" value="ornithine cyclodeaminase, domain 1"/>
    <property type="match status" value="1"/>
</dbReference>
<gene>
    <name evidence="1" type="ORF">SAMN05192563_1008173</name>
</gene>
<dbReference type="RefSeq" id="WP_093635071.1">
    <property type="nucleotide sequence ID" value="NZ_FPBH01000008.1"/>
</dbReference>
<dbReference type="InterPro" id="IPR003462">
    <property type="entry name" value="ODC_Mu_crystall"/>
</dbReference>
<dbReference type="PIRSF" id="PIRSF001439">
    <property type="entry name" value="CryM"/>
    <property type="match status" value="1"/>
</dbReference>
<organism evidence="1 2">
    <name type="scientific">Paraburkholderia aspalathi</name>
    <dbReference type="NCBI Taxonomy" id="1324617"/>
    <lineage>
        <taxon>Bacteria</taxon>
        <taxon>Pseudomonadati</taxon>
        <taxon>Pseudomonadota</taxon>
        <taxon>Betaproteobacteria</taxon>
        <taxon>Burkholderiales</taxon>
        <taxon>Burkholderiaceae</taxon>
        <taxon>Paraburkholderia</taxon>
    </lineage>
</organism>
<proteinExistence type="predicted"/>
<name>A0A1I7D2W0_9BURK</name>
<accession>A0A1I7D2W0</accession>
<dbReference type="GO" id="GO:0005737">
    <property type="term" value="C:cytoplasm"/>
    <property type="evidence" value="ECO:0007669"/>
    <property type="project" value="TreeGrafter"/>
</dbReference>
<dbReference type="PANTHER" id="PTHR13812">
    <property type="entry name" value="KETIMINE REDUCTASE MU-CRYSTALLIN"/>
    <property type="match status" value="1"/>
</dbReference>
<dbReference type="Gene3D" id="3.40.50.720">
    <property type="entry name" value="NAD(P)-binding Rossmann-like Domain"/>
    <property type="match status" value="1"/>
</dbReference>
<evidence type="ECO:0000313" key="2">
    <source>
        <dbReference type="Proteomes" id="UP000198844"/>
    </source>
</evidence>
<dbReference type="Proteomes" id="UP000198844">
    <property type="component" value="Unassembled WGS sequence"/>
</dbReference>
<dbReference type="InterPro" id="IPR023401">
    <property type="entry name" value="ODC_N"/>
</dbReference>
<dbReference type="SUPFAM" id="SSF51735">
    <property type="entry name" value="NAD(P)-binding Rossmann-fold domains"/>
    <property type="match status" value="1"/>
</dbReference>
<protein>
    <submittedName>
        <fullName evidence="1">Ornithine cyclodeaminase</fullName>
    </submittedName>
</protein>
<sequence length="321" mass="33576">MLIIPEQQASQLVSVEDAIDAVGDAFAASYAGNARSYPVVREQTGHADAVFGVKAGFDASLPVLGLKAGGYWPGNAKRGMGNHQSSVLLFDADTGRAVALVGANYLTGIRTGAASALATRGLASPDASILGIVGTGVQSIHQYRATCAVRPIARVLAWDPNPDNLRALRDLVEADGLRFDALSLEAVARHADVLITVTPSHMPLIRREWIRPGVHINAMGADTIGKQELEVELVAAASIVVDEIQQAISIGECQHAYARGLLTAEKLSLTLGGLVSGAQQRGAADDITIFDGTGTALQDLAVAALAYRRAQKEGLGFACDF</sequence>
<dbReference type="InterPro" id="IPR036291">
    <property type="entry name" value="NAD(P)-bd_dom_sf"/>
</dbReference>
<dbReference type="EMBL" id="FPBH01000008">
    <property type="protein sequence ID" value="SFU05944.1"/>
    <property type="molecule type" value="Genomic_DNA"/>
</dbReference>
<evidence type="ECO:0000313" key="1">
    <source>
        <dbReference type="EMBL" id="SFU05944.1"/>
    </source>
</evidence>
<dbReference type="AlphaFoldDB" id="A0A1I7D2W0"/>
<dbReference type="Pfam" id="PF02423">
    <property type="entry name" value="OCD_Mu_crystall"/>
    <property type="match status" value="1"/>
</dbReference>
<reference evidence="1 2" key="1">
    <citation type="submission" date="2016-10" db="EMBL/GenBank/DDBJ databases">
        <authorList>
            <person name="de Groot N.N."/>
        </authorList>
    </citation>
    <scope>NUCLEOTIDE SEQUENCE [LARGE SCALE GENOMIC DNA]</scope>
    <source>
        <strain evidence="1 2">LMG 27731</strain>
    </source>
</reference>